<dbReference type="PANTHER" id="PTHR34857">
    <property type="entry name" value="SLL0384 PROTEIN"/>
    <property type="match status" value="1"/>
</dbReference>
<keyword evidence="5 6" id="KW-0472">Membrane</keyword>
<accession>A0A1T4MTW2</accession>
<sequence>MATIEGSMLDFRQLDLLAAQDTVIHRLDARAKVLVVLLFIITVVSFGRYELSAMVPFFIFPVVMVVLADLPAGFIVRKVALVIPFAAAIGIFNPLFDQEIRLSIGSFGISGGWLSCASIVVRATLTVTAALMLVAVTGFTAVCGALERLGMPQALVVQLLFMQRYLFVLADDAANASRARELRAFGNRGMGIGPFAAMTGHLLLKSWERAERIHMAMLARGFQGEFYLQRTGAFGLRELLFVAGWLAVFMILRFTNIPLLIGEAVTRLFIAQATIP</sequence>
<dbReference type="AlphaFoldDB" id="A0A1T4MTW2"/>
<dbReference type="CDD" id="cd16914">
    <property type="entry name" value="EcfT"/>
    <property type="match status" value="1"/>
</dbReference>
<dbReference type="Pfam" id="PF02361">
    <property type="entry name" value="CbiQ"/>
    <property type="match status" value="1"/>
</dbReference>
<keyword evidence="2" id="KW-1003">Cell membrane</keyword>
<evidence type="ECO:0000256" key="3">
    <source>
        <dbReference type="ARBA" id="ARBA00022692"/>
    </source>
</evidence>
<proteinExistence type="predicted"/>
<dbReference type="InterPro" id="IPR051611">
    <property type="entry name" value="ECF_transporter_component"/>
</dbReference>
<dbReference type="EMBL" id="FUWR01000006">
    <property type="protein sequence ID" value="SJZ70413.1"/>
    <property type="molecule type" value="Genomic_DNA"/>
</dbReference>
<dbReference type="Proteomes" id="UP000190102">
    <property type="component" value="Unassembled WGS sequence"/>
</dbReference>
<reference evidence="8" key="1">
    <citation type="submission" date="2017-02" db="EMBL/GenBank/DDBJ databases">
        <authorList>
            <person name="Varghese N."/>
            <person name="Submissions S."/>
        </authorList>
    </citation>
    <scope>NUCLEOTIDE SEQUENCE [LARGE SCALE GENOMIC DNA]</scope>
    <source>
        <strain evidence="8">ATCC BAA-34</strain>
    </source>
</reference>
<keyword evidence="3 6" id="KW-0812">Transmembrane</keyword>
<keyword evidence="8" id="KW-1185">Reference proteome</keyword>
<name>A0A1T4MTW2_9BACT</name>
<organism evidence="7 8">
    <name type="scientific">Trichlorobacter thiogenes</name>
    <dbReference type="NCBI Taxonomy" id="115783"/>
    <lineage>
        <taxon>Bacteria</taxon>
        <taxon>Pseudomonadati</taxon>
        <taxon>Thermodesulfobacteriota</taxon>
        <taxon>Desulfuromonadia</taxon>
        <taxon>Geobacterales</taxon>
        <taxon>Geobacteraceae</taxon>
        <taxon>Trichlorobacter</taxon>
    </lineage>
</organism>
<dbReference type="STRING" id="115783.SAMN02745119_01405"/>
<dbReference type="InterPro" id="IPR003339">
    <property type="entry name" value="ABC/ECF_trnsptr_transmembrane"/>
</dbReference>
<comment type="subcellular location">
    <subcellularLocation>
        <location evidence="1">Cell membrane</location>
        <topology evidence="1">Multi-pass membrane protein</topology>
    </subcellularLocation>
</comment>
<evidence type="ECO:0000313" key="7">
    <source>
        <dbReference type="EMBL" id="SJZ70413.1"/>
    </source>
</evidence>
<feature type="transmembrane region" description="Helical" evidence="6">
    <location>
        <begin position="239"/>
        <end position="261"/>
    </location>
</feature>
<dbReference type="GO" id="GO:0006824">
    <property type="term" value="P:cobalt ion transport"/>
    <property type="evidence" value="ECO:0007669"/>
    <property type="project" value="InterPro"/>
</dbReference>
<feature type="transmembrane region" description="Helical" evidence="6">
    <location>
        <begin position="128"/>
        <end position="147"/>
    </location>
</feature>
<feature type="transmembrane region" description="Helical" evidence="6">
    <location>
        <begin position="29"/>
        <end position="47"/>
    </location>
</feature>
<evidence type="ECO:0000256" key="5">
    <source>
        <dbReference type="ARBA" id="ARBA00023136"/>
    </source>
</evidence>
<keyword evidence="4 6" id="KW-1133">Transmembrane helix</keyword>
<feature type="transmembrane region" description="Helical" evidence="6">
    <location>
        <begin position="79"/>
        <end position="96"/>
    </location>
</feature>
<feature type="transmembrane region" description="Helical" evidence="6">
    <location>
        <begin position="102"/>
        <end position="121"/>
    </location>
</feature>
<evidence type="ECO:0000313" key="8">
    <source>
        <dbReference type="Proteomes" id="UP000190102"/>
    </source>
</evidence>
<evidence type="ECO:0000256" key="1">
    <source>
        <dbReference type="ARBA" id="ARBA00004651"/>
    </source>
</evidence>
<gene>
    <name evidence="7" type="ORF">SAMN02745119_01405</name>
</gene>
<evidence type="ECO:0000256" key="4">
    <source>
        <dbReference type="ARBA" id="ARBA00022989"/>
    </source>
</evidence>
<protein>
    <submittedName>
        <fullName evidence="7">Cobalt/nickel transport system permease protein</fullName>
    </submittedName>
</protein>
<dbReference type="InterPro" id="IPR012809">
    <property type="entry name" value="ECF_CbiQ"/>
</dbReference>
<dbReference type="PANTHER" id="PTHR34857:SF2">
    <property type="entry name" value="SLL0384 PROTEIN"/>
    <property type="match status" value="1"/>
</dbReference>
<dbReference type="NCBIfam" id="TIGR02454">
    <property type="entry name" value="ECF_T_CbiQ"/>
    <property type="match status" value="1"/>
</dbReference>
<dbReference type="GO" id="GO:0043190">
    <property type="term" value="C:ATP-binding cassette (ABC) transporter complex"/>
    <property type="evidence" value="ECO:0007669"/>
    <property type="project" value="InterPro"/>
</dbReference>
<evidence type="ECO:0000256" key="2">
    <source>
        <dbReference type="ARBA" id="ARBA00022475"/>
    </source>
</evidence>
<evidence type="ECO:0000256" key="6">
    <source>
        <dbReference type="SAM" id="Phobius"/>
    </source>
</evidence>
<dbReference type="RefSeq" id="WP_078789722.1">
    <property type="nucleotide sequence ID" value="NZ_FUWR01000006.1"/>
</dbReference>